<dbReference type="EMBL" id="CP000254">
    <property type="protein sequence ID" value="ABD41631.1"/>
    <property type="molecule type" value="Genomic_DNA"/>
</dbReference>
<dbReference type="AlphaFoldDB" id="Q2FLT5"/>
<accession>Q2FLT5</accession>
<dbReference type="InParanoid" id="Q2FLT5"/>
<evidence type="ECO:0000256" key="1">
    <source>
        <dbReference type="SAM" id="Phobius"/>
    </source>
</evidence>
<organism evidence="2 3">
    <name type="scientific">Methanospirillum hungatei JF-1 (strain ATCC 27890 / DSM 864 / NBRC 100397 / JF-1)</name>
    <dbReference type="NCBI Taxonomy" id="323259"/>
    <lineage>
        <taxon>Archaea</taxon>
        <taxon>Methanobacteriati</taxon>
        <taxon>Methanobacteriota</taxon>
        <taxon>Stenosarchaea group</taxon>
        <taxon>Methanomicrobia</taxon>
        <taxon>Methanomicrobiales</taxon>
        <taxon>Methanospirillaceae</taxon>
        <taxon>Methanospirillum</taxon>
    </lineage>
</organism>
<evidence type="ECO:0000313" key="2">
    <source>
        <dbReference type="EMBL" id="ABD41631.1"/>
    </source>
</evidence>
<evidence type="ECO:0000313" key="3">
    <source>
        <dbReference type="Proteomes" id="UP000001941"/>
    </source>
</evidence>
<dbReference type="RefSeq" id="WP_011448893.1">
    <property type="nucleotide sequence ID" value="NC_007796.1"/>
</dbReference>
<keyword evidence="1" id="KW-0472">Membrane</keyword>
<reference evidence="3" key="1">
    <citation type="journal article" date="2016" name="Stand. Genomic Sci.">
        <title>Complete genome sequence of Methanospirillum hungatei type strain JF1.</title>
        <authorList>
            <person name="Gunsalus R.P."/>
            <person name="Cook L.E."/>
            <person name="Crable B."/>
            <person name="Rohlin L."/>
            <person name="McDonald E."/>
            <person name="Mouttaki H."/>
            <person name="Sieber J.R."/>
            <person name="Poweleit N."/>
            <person name="Zhou H."/>
            <person name="Lapidus A.L."/>
            <person name="Daligault H.E."/>
            <person name="Land M."/>
            <person name="Gilna P."/>
            <person name="Ivanova N."/>
            <person name="Kyrpides N."/>
            <person name="Culley D.E."/>
            <person name="McInerney M.J."/>
        </authorList>
    </citation>
    <scope>NUCLEOTIDE SEQUENCE [LARGE SCALE GENOMIC DNA]</scope>
    <source>
        <strain evidence="3">ATCC 27890 / DSM 864 / NBRC 100397 / JF-1</strain>
    </source>
</reference>
<dbReference type="STRING" id="323259.Mhun_1920"/>
<keyword evidence="3" id="KW-1185">Reference proteome</keyword>
<proteinExistence type="predicted"/>
<keyword evidence="1" id="KW-1133">Transmembrane helix</keyword>
<gene>
    <name evidence="2" type="ordered locus">Mhun_1920</name>
</gene>
<protein>
    <submittedName>
        <fullName evidence="2">Uncharacterized protein</fullName>
    </submittedName>
</protein>
<name>Q2FLT5_METHJ</name>
<dbReference type="OrthoDB" id="119474at2157"/>
<dbReference type="HOGENOM" id="CLU_2392901_0_0_2"/>
<sequence>MSIDLIVAGISIGIGLVNTGAVAGMYLHMVRPGIWCVPSGQERTGRYGSMIRFEPAKPFFCSIIIFGQDSYRRGTGEAGPVRYGRMTLQPHRG</sequence>
<dbReference type="KEGG" id="mhu:Mhun_1920"/>
<feature type="transmembrane region" description="Helical" evidence="1">
    <location>
        <begin position="6"/>
        <end position="27"/>
    </location>
</feature>
<keyword evidence="1" id="KW-0812">Transmembrane</keyword>
<dbReference type="EnsemblBacteria" id="ABD41631">
    <property type="protein sequence ID" value="ABD41631"/>
    <property type="gene ID" value="Mhun_1920"/>
</dbReference>
<dbReference type="GeneID" id="3922354"/>
<dbReference type="Proteomes" id="UP000001941">
    <property type="component" value="Chromosome"/>
</dbReference>